<gene>
    <name evidence="4" type="ORF">DUR78_23865</name>
</gene>
<name>A0A5W8G175_SALON</name>
<feature type="chain" id="PRO_5025018376" description="Fimbrial protein" evidence="3">
    <location>
        <begin position="23"/>
        <end position="264"/>
    </location>
</feature>
<dbReference type="GO" id="GO:0009289">
    <property type="term" value="C:pilus"/>
    <property type="evidence" value="ECO:0007669"/>
    <property type="project" value="InterPro"/>
</dbReference>
<feature type="signal peptide" evidence="3">
    <location>
        <begin position="1"/>
        <end position="22"/>
    </location>
</feature>
<proteinExistence type="inferred from homology"/>
<dbReference type="AlphaFoldDB" id="A0A5W8G175"/>
<evidence type="ECO:0000256" key="1">
    <source>
        <dbReference type="ARBA" id="ARBA00022729"/>
    </source>
</evidence>
<reference evidence="4" key="1">
    <citation type="submission" date="2018-07" db="EMBL/GenBank/DDBJ databases">
        <authorList>
            <person name="Ashton P.M."/>
            <person name="Dallman T."/>
            <person name="Nair S."/>
            <person name="De Pinna E."/>
            <person name="Peters T."/>
            <person name="Grant K."/>
        </authorList>
    </citation>
    <scope>NUCLEOTIDE SEQUENCE</scope>
    <source>
        <strain evidence="4">516939</strain>
    </source>
</reference>
<dbReference type="InterPro" id="IPR003467">
    <property type="entry name" value="Fimbrial_K88_FaeH"/>
</dbReference>
<organism evidence="4">
    <name type="scientific">Salmonella oranienberg</name>
    <dbReference type="NCBI Taxonomy" id="28147"/>
    <lineage>
        <taxon>Bacteria</taxon>
        <taxon>Pseudomonadati</taxon>
        <taxon>Pseudomonadota</taxon>
        <taxon>Gammaproteobacteria</taxon>
        <taxon>Enterobacterales</taxon>
        <taxon>Enterobacteriaceae</taxon>
        <taxon>Salmonella</taxon>
    </lineage>
</organism>
<accession>A0A5W8G175</accession>
<sequence>MKKTLIALAVAASAAVSGSAMAWDQDGNGGNLDMGGTLTPVQKETPWEVQADVAVAGLDAPVKKGDTVALVPVKTAIPVLGIRTKVNTPFAGDMLISPQIDYKGAVDIDGFKQGVTTLTLNINDSKQQKIGTLSVALFASASVSQKYPGKEGADTQYFIASSSAGEAFFGGVAKSNDAASSADATFGRVTALNPEFTANFDSQGVPVLDSKVSTTDFQDTIATYSGFYGSGIESGSVMKITLDKPADAASIDWTASMPITVSYQ</sequence>
<dbReference type="GO" id="GO:0007155">
    <property type="term" value="P:cell adhesion"/>
    <property type="evidence" value="ECO:0007669"/>
    <property type="project" value="InterPro"/>
</dbReference>
<dbReference type="Pfam" id="PF02432">
    <property type="entry name" value="Fimbrial_K88"/>
    <property type="match status" value="1"/>
</dbReference>
<comment type="similarity">
    <text evidence="2">Belongs to the fimbrial K88 protein family.</text>
</comment>
<dbReference type="EMBL" id="AAHMZU010000041">
    <property type="protein sequence ID" value="EBY0601672.1"/>
    <property type="molecule type" value="Genomic_DNA"/>
</dbReference>
<comment type="caution">
    <text evidence="4">The sequence shown here is derived from an EMBL/GenBank/DDBJ whole genome shotgun (WGS) entry which is preliminary data.</text>
</comment>
<evidence type="ECO:0000256" key="3">
    <source>
        <dbReference type="SAM" id="SignalP"/>
    </source>
</evidence>
<evidence type="ECO:0008006" key="5">
    <source>
        <dbReference type="Google" id="ProtNLM"/>
    </source>
</evidence>
<keyword evidence="1 3" id="KW-0732">Signal</keyword>
<evidence type="ECO:0000313" key="4">
    <source>
        <dbReference type="EMBL" id="EBY0601672.1"/>
    </source>
</evidence>
<evidence type="ECO:0000256" key="2">
    <source>
        <dbReference type="ARBA" id="ARBA00049989"/>
    </source>
</evidence>
<protein>
    <recommendedName>
        <fullName evidence="5">Fimbrial protein</fullName>
    </recommendedName>
</protein>